<keyword evidence="7 10" id="KW-0472">Membrane</keyword>
<dbReference type="GO" id="GO:0005549">
    <property type="term" value="F:odorant binding"/>
    <property type="evidence" value="ECO:0007669"/>
    <property type="project" value="InterPro"/>
</dbReference>
<dbReference type="PANTHER" id="PTHR21137:SF35">
    <property type="entry name" value="ODORANT RECEPTOR 19A-RELATED"/>
    <property type="match status" value="1"/>
</dbReference>
<feature type="transmembrane region" description="Helical" evidence="10">
    <location>
        <begin position="83"/>
        <end position="101"/>
    </location>
</feature>
<keyword evidence="4 10" id="KW-0812">Transmembrane</keyword>
<evidence type="ECO:0000256" key="10">
    <source>
        <dbReference type="RuleBase" id="RU351113"/>
    </source>
</evidence>
<dbReference type="Pfam" id="PF02949">
    <property type="entry name" value="7tm_6"/>
    <property type="match status" value="1"/>
</dbReference>
<feature type="transmembrane region" description="Helical" evidence="10">
    <location>
        <begin position="296"/>
        <end position="318"/>
    </location>
</feature>
<accession>A0A1B3P5N6</accession>
<comment type="subcellular location">
    <subcellularLocation>
        <location evidence="1 10">Cell membrane</location>
        <topology evidence="1 10">Multi-pass membrane protein</topology>
    </subcellularLocation>
</comment>
<dbReference type="EMBL" id="KX655979">
    <property type="protein sequence ID" value="AOG12928.1"/>
    <property type="molecule type" value="mRNA"/>
</dbReference>
<feature type="transmembrane region" description="Helical" evidence="10">
    <location>
        <begin position="48"/>
        <end position="71"/>
    </location>
</feature>
<evidence type="ECO:0000256" key="1">
    <source>
        <dbReference type="ARBA" id="ARBA00004651"/>
    </source>
</evidence>
<comment type="caution">
    <text evidence="10">Lacks conserved residue(s) required for the propagation of feature annotation.</text>
</comment>
<keyword evidence="9 10" id="KW-0807">Transducer</keyword>
<dbReference type="InterPro" id="IPR004117">
    <property type="entry name" value="7tm6_olfct_rcpt"/>
</dbReference>
<organism evidence="11">
    <name type="scientific">Eogystia hippophaecolus</name>
    <name type="common">Moth</name>
    <name type="synonym">Holcocerus hippophaecolus</name>
    <dbReference type="NCBI Taxonomy" id="1206364"/>
    <lineage>
        <taxon>Eukaryota</taxon>
        <taxon>Metazoa</taxon>
        <taxon>Ecdysozoa</taxon>
        <taxon>Arthropoda</taxon>
        <taxon>Hexapoda</taxon>
        <taxon>Insecta</taxon>
        <taxon>Pterygota</taxon>
        <taxon>Neoptera</taxon>
        <taxon>Endopterygota</taxon>
        <taxon>Lepidoptera</taxon>
        <taxon>Glossata</taxon>
        <taxon>Ditrysia</taxon>
        <taxon>Cossoidea</taxon>
        <taxon>Cossidae</taxon>
        <taxon>Cossinae</taxon>
        <taxon>Eogystia</taxon>
    </lineage>
</organism>
<protein>
    <recommendedName>
        <fullName evidence="10">Odorant receptor</fullName>
    </recommendedName>
</protein>
<dbReference type="GO" id="GO:0007165">
    <property type="term" value="P:signal transduction"/>
    <property type="evidence" value="ECO:0007669"/>
    <property type="project" value="UniProtKB-KW"/>
</dbReference>
<reference evidence="11" key="1">
    <citation type="journal article" date="2016" name="BMC Genomics">
        <title>Antennal transcriptome analysis and expression profiles of odorant binding proteins in Eogystia hippophaecolus (Lepidoptera: Cossidae).</title>
        <authorList>
            <person name="Hu P."/>
            <person name="Tao J."/>
            <person name="Cui M."/>
            <person name="Gao C."/>
            <person name="Lu P."/>
            <person name="Luo Y."/>
        </authorList>
    </citation>
    <scope>NUCLEOTIDE SEQUENCE</scope>
</reference>
<keyword evidence="6 10" id="KW-1133">Transmembrane helix</keyword>
<evidence type="ECO:0000256" key="7">
    <source>
        <dbReference type="ARBA" id="ARBA00023136"/>
    </source>
</evidence>
<evidence type="ECO:0000256" key="9">
    <source>
        <dbReference type="ARBA" id="ARBA00023224"/>
    </source>
</evidence>
<keyword evidence="3 10" id="KW-0716">Sensory transduction</keyword>
<keyword evidence="8 10" id="KW-0675">Receptor</keyword>
<proteinExistence type="evidence at transcript level"/>
<feature type="transmembrane region" description="Helical" evidence="10">
    <location>
        <begin position="207"/>
        <end position="225"/>
    </location>
</feature>
<name>A0A1B3P5N6_EOGHI</name>
<evidence type="ECO:0000256" key="3">
    <source>
        <dbReference type="ARBA" id="ARBA00022606"/>
    </source>
</evidence>
<evidence type="ECO:0000256" key="6">
    <source>
        <dbReference type="ARBA" id="ARBA00022989"/>
    </source>
</evidence>
<evidence type="ECO:0000313" key="11">
    <source>
        <dbReference type="EMBL" id="AOG12928.1"/>
    </source>
</evidence>
<keyword evidence="2" id="KW-1003">Cell membrane</keyword>
<sequence>MKVLKCLKNTYLDIKNHLQDDSFDSLLWLVNIMPSLAGFSLRQDKIAAPFWILHLSLLFYVYGVGSVVYQVKYAQSPTEFIKSYVNISIFIIVVNGSYWFLTKRSLVKTVLKKVNKSDELARRSLLLRTKHKKSLFAIKKIVMMFYGVNLFQEFIIYMPHRVDVFNDNYSMTPCVGLEPLTVSPNQEICRLILCVQELTIMTVVLDYQALLFLLIAHTTLMYQMLAEEIMTLANSDENIQDVKETLPKLINRHIMILDTIDKLKTLYSVPTGVDFGSNALCMSLFCFLSLQEYVTFMPIILYVFAVFFLYCYLCQCLINASVDFERAVYSCGWENLEWRDKKTIYVMLLQAQKPIELLAANIIPINIATFASTIQAIYKFVTVVKF</sequence>
<evidence type="ECO:0000256" key="8">
    <source>
        <dbReference type="ARBA" id="ARBA00023170"/>
    </source>
</evidence>
<dbReference type="AlphaFoldDB" id="A0A1B3P5N6"/>
<evidence type="ECO:0000256" key="5">
    <source>
        <dbReference type="ARBA" id="ARBA00022725"/>
    </source>
</evidence>
<evidence type="ECO:0000256" key="2">
    <source>
        <dbReference type="ARBA" id="ARBA00022475"/>
    </source>
</evidence>
<comment type="similarity">
    <text evidence="10">Belongs to the insect chemoreceptor superfamily. Heteromeric odorant receptor channel (TC 1.A.69) family.</text>
</comment>
<dbReference type="PANTHER" id="PTHR21137">
    <property type="entry name" value="ODORANT RECEPTOR"/>
    <property type="match status" value="1"/>
</dbReference>
<keyword evidence="5 10" id="KW-0552">Olfaction</keyword>
<evidence type="ECO:0000256" key="4">
    <source>
        <dbReference type="ARBA" id="ARBA00022692"/>
    </source>
</evidence>
<dbReference type="GO" id="GO:0005886">
    <property type="term" value="C:plasma membrane"/>
    <property type="evidence" value="ECO:0007669"/>
    <property type="project" value="UniProtKB-SubCell"/>
</dbReference>
<dbReference type="GO" id="GO:0004984">
    <property type="term" value="F:olfactory receptor activity"/>
    <property type="evidence" value="ECO:0007669"/>
    <property type="project" value="InterPro"/>
</dbReference>